<dbReference type="Proteomes" id="UP001141806">
    <property type="component" value="Unassembled WGS sequence"/>
</dbReference>
<dbReference type="EMBL" id="JAMYWD010000008">
    <property type="protein sequence ID" value="KAJ4962581.1"/>
    <property type="molecule type" value="Genomic_DNA"/>
</dbReference>
<evidence type="ECO:0000313" key="3">
    <source>
        <dbReference type="Proteomes" id="UP001141806"/>
    </source>
</evidence>
<name>A0A9Q0K4A1_9MAGN</name>
<comment type="caution">
    <text evidence="2">The sequence shown here is derived from an EMBL/GenBank/DDBJ whole genome shotgun (WGS) entry which is preliminary data.</text>
</comment>
<accession>A0A9Q0K4A1</accession>
<sequence length="282" mass="29983">MPKSHFSTDLKGTSPSKRLLEQAQVFLSSASPVTESPVSASTQTMVQPLHTEASMALISIDHHVQPAELPDYPPIVRTGFPDISGTRGANVVVPLNMTAPKSGSKSSPAAGRLLNRGSRFNLGPGYWVIQKVHPSAKPTQNPATLSVFQHVFIRDYITHYPALASAILNLALQMSGLSLIRSTPSKASSIILPQPVPLSVAFPTAPIPTMIVDPGSSRSKRPRQESLELNAASSEVGYFLTYGPVEAGEISPTGNHETAMLELPGFEESPNSPDSISSPPFG</sequence>
<reference evidence="2" key="1">
    <citation type="journal article" date="2023" name="Plant J.">
        <title>The genome of the king protea, Protea cynaroides.</title>
        <authorList>
            <person name="Chang J."/>
            <person name="Duong T.A."/>
            <person name="Schoeman C."/>
            <person name="Ma X."/>
            <person name="Roodt D."/>
            <person name="Barker N."/>
            <person name="Li Z."/>
            <person name="Van de Peer Y."/>
            <person name="Mizrachi E."/>
        </authorList>
    </citation>
    <scope>NUCLEOTIDE SEQUENCE</scope>
    <source>
        <tissue evidence="2">Young leaves</tissue>
    </source>
</reference>
<feature type="compositionally biased region" description="Low complexity" evidence="1">
    <location>
        <begin position="269"/>
        <end position="282"/>
    </location>
</feature>
<proteinExistence type="predicted"/>
<protein>
    <submittedName>
        <fullName evidence="2">Uncharacterized protein</fullName>
    </submittedName>
</protein>
<keyword evidence="3" id="KW-1185">Reference proteome</keyword>
<evidence type="ECO:0000256" key="1">
    <source>
        <dbReference type="SAM" id="MobiDB-lite"/>
    </source>
</evidence>
<organism evidence="2 3">
    <name type="scientific">Protea cynaroides</name>
    <dbReference type="NCBI Taxonomy" id="273540"/>
    <lineage>
        <taxon>Eukaryota</taxon>
        <taxon>Viridiplantae</taxon>
        <taxon>Streptophyta</taxon>
        <taxon>Embryophyta</taxon>
        <taxon>Tracheophyta</taxon>
        <taxon>Spermatophyta</taxon>
        <taxon>Magnoliopsida</taxon>
        <taxon>Proteales</taxon>
        <taxon>Proteaceae</taxon>
        <taxon>Protea</taxon>
    </lineage>
</organism>
<dbReference type="AlphaFoldDB" id="A0A9Q0K4A1"/>
<feature type="region of interest" description="Disordered" evidence="1">
    <location>
        <begin position="249"/>
        <end position="282"/>
    </location>
</feature>
<gene>
    <name evidence="2" type="ORF">NE237_022520</name>
</gene>
<evidence type="ECO:0000313" key="2">
    <source>
        <dbReference type="EMBL" id="KAJ4962581.1"/>
    </source>
</evidence>